<reference evidence="5" key="1">
    <citation type="journal article" date="2019" name="Int. J. Syst. Evol. Microbiol.">
        <title>The Global Catalogue of Microorganisms (GCM) 10K type strain sequencing project: providing services to taxonomists for standard genome sequencing and annotation.</title>
        <authorList>
            <consortium name="The Broad Institute Genomics Platform"/>
            <consortium name="The Broad Institute Genome Sequencing Center for Infectious Disease"/>
            <person name="Wu L."/>
            <person name="Ma J."/>
        </authorList>
    </citation>
    <scope>NUCLEOTIDE SEQUENCE [LARGE SCALE GENOMIC DNA]</scope>
    <source>
        <strain evidence="5">NBRC 102407</strain>
    </source>
</reference>
<dbReference type="GO" id="GO:0003677">
    <property type="term" value="F:DNA binding"/>
    <property type="evidence" value="ECO:0007669"/>
    <property type="project" value="UniProtKB-KW"/>
</dbReference>
<dbReference type="SMART" id="SM00850">
    <property type="entry name" value="LytTR"/>
    <property type="match status" value="1"/>
</dbReference>
<keyword evidence="4" id="KW-0238">DNA-binding</keyword>
<dbReference type="SMART" id="SM00448">
    <property type="entry name" value="REC"/>
    <property type="match status" value="1"/>
</dbReference>
<evidence type="ECO:0000259" key="3">
    <source>
        <dbReference type="PROSITE" id="PS50930"/>
    </source>
</evidence>
<dbReference type="RefSeq" id="WP_284186846.1">
    <property type="nucleotide sequence ID" value="NZ_BSPX01000007.1"/>
</dbReference>
<dbReference type="Proteomes" id="UP001157167">
    <property type="component" value="Unassembled WGS sequence"/>
</dbReference>
<name>A0ABQ6F774_9RHOO</name>
<evidence type="ECO:0000256" key="1">
    <source>
        <dbReference type="PROSITE-ProRule" id="PRU00169"/>
    </source>
</evidence>
<dbReference type="PROSITE" id="PS50110">
    <property type="entry name" value="RESPONSE_REGULATORY"/>
    <property type="match status" value="1"/>
</dbReference>
<proteinExistence type="predicted"/>
<dbReference type="InterPro" id="IPR007492">
    <property type="entry name" value="LytTR_DNA-bd_dom"/>
</dbReference>
<gene>
    <name evidence="4" type="primary">algR</name>
    <name evidence="4" type="ORF">GCM10007933_08500</name>
</gene>
<feature type="modified residue" description="4-aspartylphosphate" evidence="1">
    <location>
        <position position="67"/>
    </location>
</feature>
<evidence type="ECO:0000259" key="2">
    <source>
        <dbReference type="PROSITE" id="PS50110"/>
    </source>
</evidence>
<dbReference type="Gene3D" id="2.40.50.1020">
    <property type="entry name" value="LytTr DNA-binding domain"/>
    <property type="match status" value="1"/>
</dbReference>
<feature type="domain" description="Response regulatory" evidence="2">
    <location>
        <begin position="13"/>
        <end position="130"/>
    </location>
</feature>
<dbReference type="EMBL" id="BSPX01000007">
    <property type="protein sequence ID" value="GLT21398.1"/>
    <property type="molecule type" value="Genomic_DNA"/>
</dbReference>
<dbReference type="Gene3D" id="3.40.50.2300">
    <property type="match status" value="1"/>
</dbReference>
<keyword evidence="1" id="KW-0597">Phosphoprotein</keyword>
<dbReference type="PROSITE" id="PS50930">
    <property type="entry name" value="HTH_LYTTR"/>
    <property type="match status" value="1"/>
</dbReference>
<keyword evidence="5" id="KW-1185">Reference proteome</keyword>
<evidence type="ECO:0000313" key="4">
    <source>
        <dbReference type="EMBL" id="GLT21398.1"/>
    </source>
</evidence>
<dbReference type="InterPro" id="IPR046947">
    <property type="entry name" value="LytR-like"/>
</dbReference>
<dbReference type="PANTHER" id="PTHR37299:SF1">
    <property type="entry name" value="STAGE 0 SPORULATION PROTEIN A HOMOLOG"/>
    <property type="match status" value="1"/>
</dbReference>
<comment type="caution">
    <text evidence="4">The sequence shown here is derived from an EMBL/GenBank/DDBJ whole genome shotgun (WGS) entry which is preliminary data.</text>
</comment>
<dbReference type="InterPro" id="IPR001789">
    <property type="entry name" value="Sig_transdc_resp-reg_receiver"/>
</dbReference>
<evidence type="ECO:0000313" key="5">
    <source>
        <dbReference type="Proteomes" id="UP001157167"/>
    </source>
</evidence>
<accession>A0ABQ6F774</accession>
<sequence length="260" mass="28766">MSEPADHAFAPLSVLIVDDEAPARERLQDLLGDIADTQPTRVAGTAGNGVEALAILEKEPVDLILTDIQMPVMAGIELARHVGRLEHPPAVIFTTAYDEYAVRAFELAAVDYLLKPVRAGRLAEAIAKARRLRPPADEVLRRIAPTTRSHFSVSERGRILLVPVADVLYLKAEQKYVVARSLEREYLLDESLVQLEEEFPGRFLRIHRNCLIARDAVRGVARATTGVDGEAHWVILLEGLPEQLPVSRRQWPAVKDALGV</sequence>
<dbReference type="InterPro" id="IPR011006">
    <property type="entry name" value="CheY-like_superfamily"/>
</dbReference>
<organism evidence="4 5">
    <name type="scientific">Zoogloea oryzae</name>
    <dbReference type="NCBI Taxonomy" id="310767"/>
    <lineage>
        <taxon>Bacteria</taxon>
        <taxon>Pseudomonadati</taxon>
        <taxon>Pseudomonadota</taxon>
        <taxon>Betaproteobacteria</taxon>
        <taxon>Rhodocyclales</taxon>
        <taxon>Zoogloeaceae</taxon>
        <taxon>Zoogloea</taxon>
    </lineage>
</organism>
<dbReference type="Pfam" id="PF04397">
    <property type="entry name" value="LytTR"/>
    <property type="match status" value="1"/>
</dbReference>
<dbReference type="Pfam" id="PF00072">
    <property type="entry name" value="Response_reg"/>
    <property type="match status" value="1"/>
</dbReference>
<dbReference type="SUPFAM" id="SSF52172">
    <property type="entry name" value="CheY-like"/>
    <property type="match status" value="1"/>
</dbReference>
<protein>
    <submittedName>
        <fullName evidence="4">DNA-binding response regulator</fullName>
    </submittedName>
</protein>
<dbReference type="PANTHER" id="PTHR37299">
    <property type="entry name" value="TRANSCRIPTIONAL REGULATOR-RELATED"/>
    <property type="match status" value="1"/>
</dbReference>
<feature type="domain" description="HTH LytTR-type" evidence="3">
    <location>
        <begin position="151"/>
        <end position="260"/>
    </location>
</feature>